<feature type="signal peptide" evidence="3">
    <location>
        <begin position="1"/>
        <end position="28"/>
    </location>
</feature>
<feature type="disulfide bond" evidence="2">
    <location>
        <begin position="126"/>
        <end position="134"/>
    </location>
</feature>
<reference evidence="5 6" key="1">
    <citation type="submission" date="2019-10" db="EMBL/GenBank/DDBJ databases">
        <title>Nocardia macrotermitis sp. nov. and Nocardia aurantia sp. nov., isolated from the gut of fungus growing-termite Macrotermes natalensis.</title>
        <authorList>
            <person name="Benndorf R."/>
            <person name="Schwitalla J."/>
            <person name="Martin K."/>
            <person name="De Beer W."/>
            <person name="Kaster A.-K."/>
            <person name="Vollmers J."/>
            <person name="Poulsen M."/>
            <person name="Beemelmanns C."/>
        </authorList>
    </citation>
    <scope>NUCLEOTIDE SEQUENCE [LARGE SCALE GENOMIC DNA]</scope>
    <source>
        <strain evidence="5 6">RB56</strain>
    </source>
</reference>
<dbReference type="EMBL" id="WEGI01000016">
    <property type="protein sequence ID" value="MQY30938.1"/>
    <property type="molecule type" value="Genomic_DNA"/>
</dbReference>
<dbReference type="InterPro" id="IPR013830">
    <property type="entry name" value="SGNH_hydro"/>
</dbReference>
<dbReference type="AlphaFoldDB" id="A0A7K0DZF4"/>
<feature type="chain" id="PRO_5029586715" evidence="3">
    <location>
        <begin position="29"/>
        <end position="268"/>
    </location>
</feature>
<feature type="domain" description="SGNH hydrolase-type esterase" evidence="4">
    <location>
        <begin position="41"/>
        <end position="256"/>
    </location>
</feature>
<keyword evidence="2" id="KW-1015">Disulfide bond</keyword>
<dbReference type="Proteomes" id="UP000431401">
    <property type="component" value="Unassembled WGS sequence"/>
</dbReference>
<dbReference type="InterPro" id="IPR036514">
    <property type="entry name" value="SGNH_hydro_sf"/>
</dbReference>
<dbReference type="SUPFAM" id="SSF52266">
    <property type="entry name" value="SGNH hydrolase"/>
    <property type="match status" value="1"/>
</dbReference>
<evidence type="ECO:0000256" key="2">
    <source>
        <dbReference type="PIRSR" id="PIRSR637460-2"/>
    </source>
</evidence>
<comment type="caution">
    <text evidence="5">The sequence shown here is derived from an EMBL/GenBank/DDBJ whole genome shotgun (WGS) entry which is preliminary data.</text>
</comment>
<feature type="active site" evidence="1">
    <location>
        <position position="249"/>
    </location>
</feature>
<keyword evidence="5" id="KW-0378">Hydrolase</keyword>
<dbReference type="Pfam" id="PF13472">
    <property type="entry name" value="Lipase_GDSL_2"/>
    <property type="match status" value="1"/>
</dbReference>
<protein>
    <submittedName>
        <fullName evidence="5">Lipase 1</fullName>
        <ecNumber evidence="5">3.1.1.3</ecNumber>
    </submittedName>
</protein>
<evidence type="ECO:0000313" key="6">
    <source>
        <dbReference type="Proteomes" id="UP000431401"/>
    </source>
</evidence>
<name>A0A7K0DZF4_9NOCA</name>
<dbReference type="PANTHER" id="PTHR37981">
    <property type="entry name" value="LIPASE 2"/>
    <property type="match status" value="1"/>
</dbReference>
<feature type="disulfide bond" evidence="2">
    <location>
        <begin position="183"/>
        <end position="232"/>
    </location>
</feature>
<evidence type="ECO:0000256" key="3">
    <source>
        <dbReference type="SAM" id="SignalP"/>
    </source>
</evidence>
<evidence type="ECO:0000256" key="1">
    <source>
        <dbReference type="PIRSR" id="PIRSR637460-1"/>
    </source>
</evidence>
<feature type="active site" description="Nucleophile" evidence="1">
    <location>
        <position position="45"/>
    </location>
</feature>
<dbReference type="RefSeq" id="WP_194291078.1">
    <property type="nucleotide sequence ID" value="NZ_WEGI01000016.1"/>
</dbReference>
<keyword evidence="3" id="KW-0732">Signal</keyword>
<dbReference type="GO" id="GO:0004806">
    <property type="term" value="F:triacylglycerol lipase activity"/>
    <property type="evidence" value="ECO:0007669"/>
    <property type="project" value="UniProtKB-EC"/>
</dbReference>
<organism evidence="5 6">
    <name type="scientific">Nocardia aurantia</name>
    <dbReference type="NCBI Taxonomy" id="2585199"/>
    <lineage>
        <taxon>Bacteria</taxon>
        <taxon>Bacillati</taxon>
        <taxon>Actinomycetota</taxon>
        <taxon>Actinomycetes</taxon>
        <taxon>Mycobacteriales</taxon>
        <taxon>Nocardiaceae</taxon>
        <taxon>Nocardia</taxon>
    </lineage>
</organism>
<dbReference type="EC" id="3.1.1.3" evidence="5"/>
<gene>
    <name evidence="5" type="ORF">NRB56_65430</name>
</gene>
<dbReference type="CDD" id="cd01823">
    <property type="entry name" value="SEST_like"/>
    <property type="match status" value="1"/>
</dbReference>
<dbReference type="InterPro" id="IPR037460">
    <property type="entry name" value="SEST-like"/>
</dbReference>
<dbReference type="GO" id="GO:0019433">
    <property type="term" value="P:triglyceride catabolic process"/>
    <property type="evidence" value="ECO:0007669"/>
    <property type="project" value="TreeGrafter"/>
</dbReference>
<evidence type="ECO:0000259" key="4">
    <source>
        <dbReference type="Pfam" id="PF13472"/>
    </source>
</evidence>
<proteinExistence type="predicted"/>
<dbReference type="Gene3D" id="3.40.50.1110">
    <property type="entry name" value="SGNH hydrolase"/>
    <property type="match status" value="1"/>
</dbReference>
<keyword evidence="6" id="KW-1185">Reference proteome</keyword>
<sequence>MQRRYLRYLVATIPLVAICTLVTCPAGAADSPYNAHTAYAALGDSYSAGLGGDGPTDTKCGRNANGYPTLWAQAHGITSFTNATCGGAVGQDVLNSQLSGLGRLTDVVTITVGGNDVGLGDQVSSCLQRSDQGCRDLIDEFDTALPGHMATIDKVYAAIRAAAGRAEVYVLDYPHLFEPDTPCSGPLVPSQVQRRALADAVDALDDAIEAHATRAGFHFVEVRGTFAGHGVCSATPWLHPAASLPAPLHPTTEGYRSGYFAALEAVTG</sequence>
<evidence type="ECO:0000313" key="5">
    <source>
        <dbReference type="EMBL" id="MQY30938.1"/>
    </source>
</evidence>
<accession>A0A7K0DZF4</accession>
<dbReference type="PANTHER" id="PTHR37981:SF1">
    <property type="entry name" value="SGNH HYDROLASE-TYPE ESTERASE DOMAIN-CONTAINING PROTEIN"/>
    <property type="match status" value="1"/>
</dbReference>
<feature type="disulfide bond" evidence="2">
    <location>
        <begin position="60"/>
        <end position="85"/>
    </location>
</feature>